<feature type="coiled-coil region" evidence="4">
    <location>
        <begin position="173"/>
        <end position="204"/>
    </location>
</feature>
<dbReference type="RefSeq" id="XP_023674373.1">
    <property type="nucleotide sequence ID" value="XM_023818605.2"/>
</dbReference>
<feature type="domain" description="B box-type" evidence="6">
    <location>
        <begin position="84"/>
        <end position="125"/>
    </location>
</feature>
<evidence type="ECO:0000313" key="8">
    <source>
        <dbReference type="Ensembl" id="ENSPKIP00000040748.1"/>
    </source>
</evidence>
<dbReference type="InterPro" id="IPR043136">
    <property type="entry name" value="B30.2/SPRY_sf"/>
</dbReference>
<keyword evidence="2" id="KW-0862">Zinc</keyword>
<feature type="domain" description="B30.2/SPRY" evidence="7">
    <location>
        <begin position="280"/>
        <end position="472"/>
    </location>
</feature>
<evidence type="ECO:0000256" key="3">
    <source>
        <dbReference type="PROSITE-ProRule" id="PRU00024"/>
    </source>
</evidence>
<dbReference type="InterPro" id="IPR003877">
    <property type="entry name" value="SPRY_dom"/>
</dbReference>
<dbReference type="Proteomes" id="UP000261540">
    <property type="component" value="Unplaced"/>
</dbReference>
<dbReference type="GO" id="GO:0008270">
    <property type="term" value="F:zinc ion binding"/>
    <property type="evidence" value="ECO:0007669"/>
    <property type="project" value="UniProtKB-KW"/>
</dbReference>
<dbReference type="RefSeq" id="XP_023674372.1">
    <property type="nucleotide sequence ID" value="XM_023818604.2"/>
</dbReference>
<dbReference type="KEGG" id="pki:111847440"/>
<dbReference type="CTD" id="54836"/>
<dbReference type="GeneID" id="111847440"/>
<dbReference type="PRINTS" id="PR01407">
    <property type="entry name" value="BUTYPHLNCDUF"/>
</dbReference>
<dbReference type="Pfam" id="PF00622">
    <property type="entry name" value="SPRY"/>
    <property type="match status" value="1"/>
</dbReference>
<dbReference type="InterPro" id="IPR001870">
    <property type="entry name" value="B30.2/SPRY"/>
</dbReference>
<protein>
    <submittedName>
        <fullName evidence="8">B-box and SPRY domain containing</fullName>
    </submittedName>
</protein>
<evidence type="ECO:0000256" key="5">
    <source>
        <dbReference type="SAM" id="MobiDB-lite"/>
    </source>
</evidence>
<dbReference type="Gene3D" id="3.30.160.60">
    <property type="entry name" value="Classic Zinc Finger"/>
    <property type="match status" value="1"/>
</dbReference>
<dbReference type="PANTHER" id="PTHR24103">
    <property type="entry name" value="E3 UBIQUITIN-PROTEIN LIGASE TRIM"/>
    <property type="match status" value="1"/>
</dbReference>
<dbReference type="Ensembl" id="ENSPKIT00000021769.1">
    <property type="protein sequence ID" value="ENSPKIP00000040748.1"/>
    <property type="gene ID" value="ENSPKIG00000017584.1"/>
</dbReference>
<evidence type="ECO:0000256" key="4">
    <source>
        <dbReference type="SAM" id="Coils"/>
    </source>
</evidence>
<dbReference type="AlphaFoldDB" id="A0A3B3TEA3"/>
<keyword evidence="1 3" id="KW-0863">Zinc-finger</keyword>
<reference evidence="8" key="1">
    <citation type="submission" date="2025-05" db="UniProtKB">
        <authorList>
            <consortium name="Ensembl"/>
        </authorList>
    </citation>
    <scope>IDENTIFICATION</scope>
</reference>
<dbReference type="SMART" id="SM00589">
    <property type="entry name" value="PRY"/>
    <property type="match status" value="1"/>
</dbReference>
<accession>A0A3B3TEA3</accession>
<dbReference type="PROSITE" id="PS50119">
    <property type="entry name" value="ZF_BBOX"/>
    <property type="match status" value="1"/>
</dbReference>
<feature type="region of interest" description="Disordered" evidence="5">
    <location>
        <begin position="55"/>
        <end position="75"/>
    </location>
</feature>
<proteinExistence type="predicted"/>
<dbReference type="InterPro" id="IPR003879">
    <property type="entry name" value="Butyrophylin_SPRY"/>
</dbReference>
<dbReference type="PROSITE" id="PS50188">
    <property type="entry name" value="B302_SPRY"/>
    <property type="match status" value="1"/>
</dbReference>
<organism evidence="8 9">
    <name type="scientific">Paramormyrops kingsleyae</name>
    <dbReference type="NCBI Taxonomy" id="1676925"/>
    <lineage>
        <taxon>Eukaryota</taxon>
        <taxon>Metazoa</taxon>
        <taxon>Chordata</taxon>
        <taxon>Craniata</taxon>
        <taxon>Vertebrata</taxon>
        <taxon>Euteleostomi</taxon>
        <taxon>Actinopterygii</taxon>
        <taxon>Neopterygii</taxon>
        <taxon>Teleostei</taxon>
        <taxon>Osteoglossocephala</taxon>
        <taxon>Osteoglossomorpha</taxon>
        <taxon>Osteoglossiformes</taxon>
        <taxon>Mormyridae</taxon>
        <taxon>Paramormyrops</taxon>
    </lineage>
</organism>
<dbReference type="SMART" id="SM00449">
    <property type="entry name" value="SPRY"/>
    <property type="match status" value="1"/>
</dbReference>
<dbReference type="GeneTree" id="ENSGT00940000165151"/>
<dbReference type="CDD" id="cd19834">
    <property type="entry name" value="Bbox2_BSPRY"/>
    <property type="match status" value="1"/>
</dbReference>
<evidence type="ECO:0000256" key="2">
    <source>
        <dbReference type="ARBA" id="ARBA00022833"/>
    </source>
</evidence>
<dbReference type="SUPFAM" id="SSF49899">
    <property type="entry name" value="Concanavalin A-like lectins/glucanases"/>
    <property type="match status" value="1"/>
</dbReference>
<keyword evidence="4" id="KW-0175">Coiled coil</keyword>
<sequence length="472" mass="52033">MGSEARKCELATVSLADNDYEAEPAGIPPSHCFGSEIGQPWISEGQPADGVILANGSRRNSKTRSSVSTADSGDDVVAQIDHSSDMDFCEDHESQLDWYCSSEAKLVCSQCVAAGSCHSHIVTPVSRRASVIRNHLVDACEKMQLQASRIERFLSQTLVTKEQALQVDASAARERVVARLNLVRETLEEEEQRLLEAVQREEERVQQCLLTQKAHWTQALDSLTQTRTRLVHTLTHTMDAKLVNSSQDIAERVEEAEGVGDPIDTEKLTMKFGCSESKLILGLWASAALLGHLGHTPINLTFDERTVSPLLSLSPDQRTLTFLSKRAKRNPQYDPARFDSWPNALCSRLFSSGTHSWVVDVSQSDAFKVGVCYASLERKGSSDASRLGYNAQSWVLSHFEDVISFCHGARHDYLSVVQKPKRIGILLDWPGCTLLFFDADSGTTLHTVCHPFTAPLLPACAVGNRSITLVQP</sequence>
<dbReference type="Ensembl" id="ENSPKIT00000021758.1">
    <property type="protein sequence ID" value="ENSPKIP00000040738.1"/>
    <property type="gene ID" value="ENSPKIG00000017584.1"/>
</dbReference>
<dbReference type="InterPro" id="IPR006574">
    <property type="entry name" value="PRY"/>
</dbReference>
<dbReference type="Gene3D" id="2.60.120.920">
    <property type="match status" value="1"/>
</dbReference>
<name>A0A3B3TEA3_9TELE</name>
<dbReference type="InterPro" id="IPR013320">
    <property type="entry name" value="ConA-like_dom_sf"/>
</dbReference>
<dbReference type="InterPro" id="IPR000315">
    <property type="entry name" value="Znf_B-box"/>
</dbReference>
<keyword evidence="1 3" id="KW-0479">Metal-binding</keyword>
<dbReference type="SUPFAM" id="SSF57845">
    <property type="entry name" value="B-box zinc-binding domain"/>
    <property type="match status" value="1"/>
</dbReference>
<dbReference type="InterPro" id="IPR050143">
    <property type="entry name" value="TRIM/RBCC"/>
</dbReference>
<dbReference type="Pfam" id="PF13765">
    <property type="entry name" value="PRY"/>
    <property type="match status" value="1"/>
</dbReference>
<keyword evidence="9" id="KW-1185">Reference proteome</keyword>
<evidence type="ECO:0000259" key="7">
    <source>
        <dbReference type="PROSITE" id="PS50188"/>
    </source>
</evidence>
<dbReference type="OrthoDB" id="9875313at2759"/>
<evidence type="ECO:0000259" key="6">
    <source>
        <dbReference type="PROSITE" id="PS50119"/>
    </source>
</evidence>
<evidence type="ECO:0000313" key="9">
    <source>
        <dbReference type="Proteomes" id="UP000261540"/>
    </source>
</evidence>
<evidence type="ECO:0000256" key="1">
    <source>
        <dbReference type="ARBA" id="ARBA00022771"/>
    </source>
</evidence>